<reference evidence="1 2" key="1">
    <citation type="submission" date="2018-04" db="EMBL/GenBank/DDBJ databases">
        <authorList>
            <person name="Vogel A."/>
        </authorList>
    </citation>
    <scope>NUCLEOTIDE SEQUENCE [LARGE SCALE GENOMIC DNA]</scope>
</reference>
<sequence length="156" mass="17824">MAQKRMRINWKLEGKFAAWLKLKNKTGNVYDPLTNTFNLSEEEWQIEMKCNKYVEALRSVLLAYPELCCQLYEGSTSNGFASWGPSSMLPHPSKEVYEHKLDDMDVVDVECTQMDSPDKYYLRDAAYTNTRGFMTPYRGTRPLTDSALTGSAITAP</sequence>
<dbReference type="PANTHER" id="PTHR31704">
    <property type="entry name" value="MYB/SANT-LIKE DNA-BINDING DOMAIN PROTEIN-RELATED"/>
    <property type="match status" value="1"/>
</dbReference>
<organism evidence="1 2">
    <name type="scientific">Cuscuta campestris</name>
    <dbReference type="NCBI Taxonomy" id="132261"/>
    <lineage>
        <taxon>Eukaryota</taxon>
        <taxon>Viridiplantae</taxon>
        <taxon>Streptophyta</taxon>
        <taxon>Embryophyta</taxon>
        <taxon>Tracheophyta</taxon>
        <taxon>Spermatophyta</taxon>
        <taxon>Magnoliopsida</taxon>
        <taxon>eudicotyledons</taxon>
        <taxon>Gunneridae</taxon>
        <taxon>Pentapetalae</taxon>
        <taxon>asterids</taxon>
        <taxon>lamiids</taxon>
        <taxon>Solanales</taxon>
        <taxon>Convolvulaceae</taxon>
        <taxon>Cuscuteae</taxon>
        <taxon>Cuscuta</taxon>
        <taxon>Cuscuta subgen. Grammica</taxon>
        <taxon>Cuscuta sect. Cleistogrammica</taxon>
    </lineage>
</organism>
<evidence type="ECO:0000313" key="2">
    <source>
        <dbReference type="Proteomes" id="UP000595140"/>
    </source>
</evidence>
<gene>
    <name evidence="1" type="ORF">CCAM_LOCUS11482</name>
</gene>
<evidence type="ECO:0000313" key="1">
    <source>
        <dbReference type="EMBL" id="VFQ69706.1"/>
    </source>
</evidence>
<dbReference type="PANTHER" id="PTHR31704:SF48">
    <property type="entry name" value="L10-INTERACTING MYB DOMAIN-CONTAINING PROTEIN-LIKE"/>
    <property type="match status" value="1"/>
</dbReference>
<proteinExistence type="predicted"/>
<dbReference type="OrthoDB" id="1730132at2759"/>
<dbReference type="Proteomes" id="UP000595140">
    <property type="component" value="Unassembled WGS sequence"/>
</dbReference>
<name>A0A484L0N5_9ASTE</name>
<keyword evidence="2" id="KW-1185">Reference proteome</keyword>
<dbReference type="EMBL" id="OOIL02000824">
    <property type="protein sequence ID" value="VFQ69706.1"/>
    <property type="molecule type" value="Genomic_DNA"/>
</dbReference>
<dbReference type="AlphaFoldDB" id="A0A484L0N5"/>
<accession>A0A484L0N5</accession>
<protein>
    <recommendedName>
        <fullName evidence="3">Myb/SANT-like domain-containing protein</fullName>
    </recommendedName>
</protein>
<evidence type="ECO:0008006" key="3">
    <source>
        <dbReference type="Google" id="ProtNLM"/>
    </source>
</evidence>